<dbReference type="InterPro" id="IPR000315">
    <property type="entry name" value="Znf_B-box"/>
</dbReference>
<evidence type="ECO:0000259" key="2">
    <source>
        <dbReference type="PROSITE" id="PS50119"/>
    </source>
</evidence>
<dbReference type="SUPFAM" id="SSF57845">
    <property type="entry name" value="B-box zinc-binding domain"/>
    <property type="match status" value="1"/>
</dbReference>
<evidence type="ECO:0000313" key="4">
    <source>
        <dbReference type="Proteomes" id="UP001217089"/>
    </source>
</evidence>
<comment type="caution">
    <text evidence="3">The sequence shown here is derived from an EMBL/GenBank/DDBJ whole genome shotgun (WGS) entry which is preliminary data.</text>
</comment>
<proteinExistence type="predicted"/>
<dbReference type="SMART" id="SM00336">
    <property type="entry name" value="BBOX"/>
    <property type="match status" value="2"/>
</dbReference>
<dbReference type="InterPro" id="IPR047153">
    <property type="entry name" value="TRIM45/56/19-like"/>
</dbReference>
<dbReference type="PANTHER" id="PTHR25462">
    <property type="entry name" value="BONUS, ISOFORM C-RELATED"/>
    <property type="match status" value="1"/>
</dbReference>
<dbReference type="CDD" id="cd19757">
    <property type="entry name" value="Bbox1"/>
    <property type="match status" value="1"/>
</dbReference>
<dbReference type="PROSITE" id="PS50119">
    <property type="entry name" value="ZF_BBOX"/>
    <property type="match status" value="2"/>
</dbReference>
<protein>
    <recommendedName>
        <fullName evidence="2">B box-type domain-containing protein</fullName>
    </recommendedName>
</protein>
<keyword evidence="1" id="KW-0862">Zinc</keyword>
<feature type="domain" description="B box-type" evidence="2">
    <location>
        <begin position="68"/>
        <end position="110"/>
    </location>
</feature>
<evidence type="ECO:0000256" key="1">
    <source>
        <dbReference type="PROSITE-ProRule" id="PRU00024"/>
    </source>
</evidence>
<gene>
    <name evidence="3" type="ORF">KUTeg_009331</name>
</gene>
<dbReference type="PANTHER" id="PTHR25462:SF296">
    <property type="entry name" value="MEIOTIC P26, ISOFORM F"/>
    <property type="match status" value="1"/>
</dbReference>
<organism evidence="3 4">
    <name type="scientific">Tegillarca granosa</name>
    <name type="common">Malaysian cockle</name>
    <name type="synonym">Anadara granosa</name>
    <dbReference type="NCBI Taxonomy" id="220873"/>
    <lineage>
        <taxon>Eukaryota</taxon>
        <taxon>Metazoa</taxon>
        <taxon>Spiralia</taxon>
        <taxon>Lophotrochozoa</taxon>
        <taxon>Mollusca</taxon>
        <taxon>Bivalvia</taxon>
        <taxon>Autobranchia</taxon>
        <taxon>Pteriomorphia</taxon>
        <taxon>Arcoida</taxon>
        <taxon>Arcoidea</taxon>
        <taxon>Arcidae</taxon>
        <taxon>Tegillarca</taxon>
    </lineage>
</organism>
<dbReference type="EMBL" id="JARBDR010000440">
    <property type="protein sequence ID" value="KAJ8311958.1"/>
    <property type="molecule type" value="Genomic_DNA"/>
</dbReference>
<feature type="domain" description="B box-type" evidence="2">
    <location>
        <begin position="17"/>
        <end position="58"/>
    </location>
</feature>
<name>A0ABQ9F3I5_TEGGR</name>
<evidence type="ECO:0000313" key="3">
    <source>
        <dbReference type="EMBL" id="KAJ8311958.1"/>
    </source>
</evidence>
<keyword evidence="1" id="KW-0863">Zinc-finger</keyword>
<reference evidence="3 4" key="1">
    <citation type="submission" date="2022-12" db="EMBL/GenBank/DDBJ databases">
        <title>Chromosome-level genome of Tegillarca granosa.</title>
        <authorList>
            <person name="Kim J."/>
        </authorList>
    </citation>
    <scope>NUCLEOTIDE SEQUENCE [LARGE SCALE GENOMIC DNA]</scope>
    <source>
        <strain evidence="3">Teg-2019</strain>
        <tissue evidence="3">Adductor muscle</tissue>
    </source>
</reference>
<dbReference type="Pfam" id="PF00643">
    <property type="entry name" value="zf-B_box"/>
    <property type="match status" value="2"/>
</dbReference>
<dbReference type="Gene3D" id="4.10.830.40">
    <property type="match status" value="1"/>
</dbReference>
<dbReference type="Gene3D" id="3.30.160.60">
    <property type="entry name" value="Classic Zinc Finger"/>
    <property type="match status" value="1"/>
</dbReference>
<sequence length="117" mass="13240">MASSKPISDFEVAIGKCDLCKEEEALYSCKDCQEELCEGCRAVHLRSKASSNHDVVSSSLSITDKTHRKRVKCHTHPKKTIRMYCKNCDEAVCVKCIADMKHENHSFEELESTDTEI</sequence>
<keyword evidence="4" id="KW-1185">Reference proteome</keyword>
<dbReference type="Proteomes" id="UP001217089">
    <property type="component" value="Unassembled WGS sequence"/>
</dbReference>
<keyword evidence="1" id="KW-0479">Metal-binding</keyword>
<accession>A0ABQ9F3I5</accession>